<keyword evidence="3 8" id="KW-0489">Methyltransferase</keyword>
<evidence type="ECO:0000313" key="9">
    <source>
        <dbReference type="Proteomes" id="UP001164286"/>
    </source>
</evidence>
<keyword evidence="6" id="KW-0539">Nucleus</keyword>
<organism evidence="8 9">
    <name type="scientific">Dioszegia hungarica</name>
    <dbReference type="NCBI Taxonomy" id="4972"/>
    <lineage>
        <taxon>Eukaryota</taxon>
        <taxon>Fungi</taxon>
        <taxon>Dikarya</taxon>
        <taxon>Basidiomycota</taxon>
        <taxon>Agaricomycotina</taxon>
        <taxon>Tremellomycetes</taxon>
        <taxon>Tremellales</taxon>
        <taxon>Bulleribasidiaceae</taxon>
        <taxon>Dioszegia</taxon>
    </lineage>
</organism>
<evidence type="ECO:0000259" key="7">
    <source>
        <dbReference type="Pfam" id="PF05175"/>
    </source>
</evidence>
<dbReference type="EMBL" id="JAKWFO010000015">
    <property type="protein sequence ID" value="KAI9632133.1"/>
    <property type="molecule type" value="Genomic_DNA"/>
</dbReference>
<proteinExistence type="inferred from homology"/>
<evidence type="ECO:0000313" key="8">
    <source>
        <dbReference type="EMBL" id="KAI9632133.1"/>
    </source>
</evidence>
<dbReference type="SUPFAM" id="SSF53335">
    <property type="entry name" value="S-adenosyl-L-methionine-dependent methyltransferases"/>
    <property type="match status" value="1"/>
</dbReference>
<dbReference type="PANTHER" id="PTHR45875:SF1">
    <property type="entry name" value="METHYLTRANSFERASE N6AMT1"/>
    <property type="match status" value="1"/>
</dbReference>
<evidence type="ECO:0000256" key="2">
    <source>
        <dbReference type="ARBA" id="ARBA00006149"/>
    </source>
</evidence>
<evidence type="ECO:0000256" key="3">
    <source>
        <dbReference type="ARBA" id="ARBA00022603"/>
    </source>
</evidence>
<dbReference type="CDD" id="cd02440">
    <property type="entry name" value="AdoMet_MTases"/>
    <property type="match status" value="1"/>
</dbReference>
<feature type="non-terminal residue" evidence="8">
    <location>
        <position position="213"/>
    </location>
</feature>
<reference evidence="8" key="1">
    <citation type="journal article" date="2022" name="G3 (Bethesda)">
        <title>High quality genome of the basidiomycete yeast Dioszegia hungarica PDD-24b-2 isolated from cloud water.</title>
        <authorList>
            <person name="Jarrige D."/>
            <person name="Haridas S."/>
            <person name="Bleykasten-Grosshans C."/>
            <person name="Joly M."/>
            <person name="Nadalig T."/>
            <person name="Sancelme M."/>
            <person name="Vuilleumier S."/>
            <person name="Grigoriev I.V."/>
            <person name="Amato P."/>
            <person name="Bringel F."/>
        </authorList>
    </citation>
    <scope>NUCLEOTIDE SEQUENCE</scope>
    <source>
        <strain evidence="8">PDD-24b-2</strain>
    </source>
</reference>
<feature type="non-terminal residue" evidence="8">
    <location>
        <position position="1"/>
    </location>
</feature>
<comment type="caution">
    <text evidence="8">The sequence shown here is derived from an EMBL/GenBank/DDBJ whole genome shotgun (WGS) entry which is preliminary data.</text>
</comment>
<dbReference type="GO" id="GO:0035657">
    <property type="term" value="C:eRF1 methyltransferase complex"/>
    <property type="evidence" value="ECO:0007669"/>
    <property type="project" value="TreeGrafter"/>
</dbReference>
<protein>
    <submittedName>
        <fullName evidence="8">S-adenosyl-L-methionine-dependent methyltransferase</fullName>
    </submittedName>
</protein>
<keyword evidence="4" id="KW-0808">Transferase</keyword>
<dbReference type="GeneID" id="77724765"/>
<dbReference type="GO" id="GO:0032259">
    <property type="term" value="P:methylation"/>
    <property type="evidence" value="ECO:0007669"/>
    <property type="project" value="UniProtKB-KW"/>
</dbReference>
<dbReference type="InterPro" id="IPR029063">
    <property type="entry name" value="SAM-dependent_MTases_sf"/>
</dbReference>
<dbReference type="GO" id="GO:0008757">
    <property type="term" value="F:S-adenosylmethionine-dependent methyltransferase activity"/>
    <property type="evidence" value="ECO:0007669"/>
    <property type="project" value="TreeGrafter"/>
</dbReference>
<comment type="similarity">
    <text evidence="2">Belongs to the eukaryotic/archaeal PrmC-related family.</text>
</comment>
<evidence type="ECO:0000256" key="6">
    <source>
        <dbReference type="ARBA" id="ARBA00023242"/>
    </source>
</evidence>
<gene>
    <name evidence="8" type="ORF">MKK02DRAFT_15793</name>
</gene>
<feature type="domain" description="Methyltransferase small" evidence="7">
    <location>
        <begin position="47"/>
        <end position="133"/>
    </location>
</feature>
<dbReference type="GO" id="GO:0008276">
    <property type="term" value="F:protein methyltransferase activity"/>
    <property type="evidence" value="ECO:0007669"/>
    <property type="project" value="TreeGrafter"/>
</dbReference>
<keyword evidence="9" id="KW-1185">Reference proteome</keyword>
<evidence type="ECO:0000256" key="5">
    <source>
        <dbReference type="ARBA" id="ARBA00022691"/>
    </source>
</evidence>
<name>A0AA38GZZ0_9TREE</name>
<evidence type="ECO:0000256" key="1">
    <source>
        <dbReference type="ARBA" id="ARBA00004123"/>
    </source>
</evidence>
<dbReference type="PANTHER" id="PTHR45875">
    <property type="entry name" value="METHYLTRANSFERASE N6AMT1"/>
    <property type="match status" value="1"/>
</dbReference>
<dbReference type="AlphaFoldDB" id="A0AA38GZZ0"/>
<accession>A0AA38GZZ0</accession>
<dbReference type="GO" id="GO:0005634">
    <property type="term" value="C:nucleus"/>
    <property type="evidence" value="ECO:0007669"/>
    <property type="project" value="UniProtKB-SubCell"/>
</dbReference>
<dbReference type="InterPro" id="IPR004557">
    <property type="entry name" value="PrmC-related"/>
</dbReference>
<dbReference type="InterPro" id="IPR052190">
    <property type="entry name" value="Euk-Arch_PrmC-MTase"/>
</dbReference>
<evidence type="ECO:0000256" key="4">
    <source>
        <dbReference type="ARBA" id="ARBA00022679"/>
    </source>
</evidence>
<dbReference type="InterPro" id="IPR007848">
    <property type="entry name" value="Small_mtfrase_dom"/>
</dbReference>
<keyword evidence="5" id="KW-0949">S-adenosyl-L-methionine</keyword>
<dbReference type="Pfam" id="PF05175">
    <property type="entry name" value="MTS"/>
    <property type="match status" value="1"/>
</dbReference>
<dbReference type="Proteomes" id="UP001164286">
    <property type="component" value="Unassembled WGS sequence"/>
</dbReference>
<dbReference type="NCBIfam" id="TIGR00537">
    <property type="entry name" value="hemK_rel_arch"/>
    <property type="match status" value="1"/>
</dbReference>
<dbReference type="FunFam" id="3.40.50.150:FF:000077">
    <property type="entry name" value="HemK methyltransferase family member 2"/>
    <property type="match status" value="1"/>
</dbReference>
<dbReference type="RefSeq" id="XP_052941910.1">
    <property type="nucleotide sequence ID" value="XM_053085564.1"/>
</dbReference>
<comment type="subcellular location">
    <subcellularLocation>
        <location evidence="1">Nucleus</location>
    </subcellularLocation>
</comment>
<dbReference type="Gene3D" id="3.40.50.150">
    <property type="entry name" value="Vaccinia Virus protein VP39"/>
    <property type="match status" value="1"/>
</dbReference>
<sequence>LMKTPYIAHLTEEDYEHVYEPAAEDSFILLDALEQDVDIFRDHPPSICVEIGSGSGVVSTFLAQLLSEPAVHIATDINRYACLATAKTGTINNVNLEVIQSNLVDSFRLDGKIDILMFNPPYVPTSSEELASTQALRGIGGAWAGGETGMSITDEVIKSLQRLLAPGGRFYLVAVEQNRPLDIVEQLKDLGLDAEVVLRRRAGRELLYIIRGI</sequence>